<dbReference type="EMBL" id="SRZC01000004">
    <property type="protein sequence ID" value="TGX83391.1"/>
    <property type="molecule type" value="Genomic_DNA"/>
</dbReference>
<protein>
    <submittedName>
        <fullName evidence="1">Uncharacterized protein</fullName>
    </submittedName>
</protein>
<evidence type="ECO:0000313" key="1">
    <source>
        <dbReference type="EMBL" id="TGX83391.1"/>
    </source>
</evidence>
<sequence length="409" mass="46597">MDLSKDFTDYTSRLFGEERWQRFLDSFGQEVPASVRYNPFKPVADMPEGEPVPWCKDAYWLKERPKFTLDPLLHAGVYYVQEAGSMFLDNVLRQYVQEPVCMLDLCAAPGGKSTLARAALPEGSLLISNEPDHHRANILMENMQKQGHKDVYVTNNYAKDFKSAKMQFDVILADVPCSGEGMFRRDEGAIKEWSLQNVRKCAELQRSIVSDIWDCLRPGGLFIYSTCTFNLQEDEENVRWIAEELGAEILPVQTSPEWNITGSLLEGFDEPVYRFIPGVTRSEGLFMCVMRKHGESQPCRRPIEKQLKRLRILSDGNPKGEQKGKNIIPAHAETLLVPCGKEKTGVYPVVKLSLEDALRYLHREAITLPEATPRGYVIVAYKGHNLGFMKNLGNRANNMYPKEWAIRNL</sequence>
<keyword evidence="2" id="KW-1185">Reference proteome</keyword>
<comment type="caution">
    <text evidence="1">The sequence shown here is derived from an EMBL/GenBank/DDBJ whole genome shotgun (WGS) entry which is preliminary data.</text>
</comment>
<name>A0AC61QSI1_9BACT</name>
<accession>A0AC61QSI1</accession>
<evidence type="ECO:0000313" key="2">
    <source>
        <dbReference type="Proteomes" id="UP000308886"/>
    </source>
</evidence>
<proteinExistence type="predicted"/>
<gene>
    <name evidence="1" type="ORF">E5358_03820</name>
</gene>
<organism evidence="1 2">
    <name type="scientific">Palleniella muris</name>
    <dbReference type="NCBI Taxonomy" id="3038145"/>
    <lineage>
        <taxon>Bacteria</taxon>
        <taxon>Pseudomonadati</taxon>
        <taxon>Bacteroidota</taxon>
        <taxon>Bacteroidia</taxon>
        <taxon>Bacteroidales</taxon>
        <taxon>Prevotellaceae</taxon>
        <taxon>Palleniella</taxon>
    </lineage>
</organism>
<dbReference type="Proteomes" id="UP000308886">
    <property type="component" value="Unassembled WGS sequence"/>
</dbReference>
<reference evidence="1" key="1">
    <citation type="submission" date="2019-04" db="EMBL/GenBank/DDBJ databases">
        <title>Microbes associate with the intestines of laboratory mice.</title>
        <authorList>
            <person name="Navarre W."/>
            <person name="Wong E."/>
            <person name="Huang K."/>
            <person name="Tropini C."/>
            <person name="Ng K."/>
            <person name="Yu B."/>
        </authorList>
    </citation>
    <scope>NUCLEOTIDE SEQUENCE</scope>
    <source>
        <strain evidence="1">NM73_A23</strain>
    </source>
</reference>